<dbReference type="AlphaFoldDB" id="A0A9N7RFX5"/>
<dbReference type="InterPro" id="IPR001878">
    <property type="entry name" value="Znf_CCHC"/>
</dbReference>
<keyword evidence="1" id="KW-0862">Zinc</keyword>
<keyword evidence="1" id="KW-0863">Zinc-finger</keyword>
<evidence type="ECO:0000259" key="3">
    <source>
        <dbReference type="PROSITE" id="PS50158"/>
    </source>
</evidence>
<accession>A0A9N7RFX5</accession>
<feature type="domain" description="CCHC-type" evidence="3">
    <location>
        <begin position="59"/>
        <end position="75"/>
    </location>
</feature>
<dbReference type="EMBL" id="CACSLK010027752">
    <property type="protein sequence ID" value="CAA0828828.1"/>
    <property type="molecule type" value="Genomic_DNA"/>
</dbReference>
<sequence length="174" mass="18120">PSSSASAPARSPASGAPQTGRSYTPGPTGNLTPGGSTSTAVGFSSQPGMDGSRTGGGMRCFSCGESGHRQTACPRRAGSHTLVADFDISGHEEAGYDGPPVYDDEPEPAEEHIHGDVGHALILRRSCLSPRASTEDSLQRHNLFESTCTVGGRVCRFIIDTWSCENVVAQDAVE</sequence>
<protein>
    <recommendedName>
        <fullName evidence="3">CCHC-type domain-containing protein</fullName>
    </recommendedName>
</protein>
<comment type="caution">
    <text evidence="4">The sequence shown here is derived from an EMBL/GenBank/DDBJ whole genome shotgun (WGS) entry which is preliminary data.</text>
</comment>
<dbReference type="SUPFAM" id="SSF57756">
    <property type="entry name" value="Retrovirus zinc finger-like domains"/>
    <property type="match status" value="1"/>
</dbReference>
<evidence type="ECO:0000313" key="4">
    <source>
        <dbReference type="EMBL" id="CAA0828828.1"/>
    </source>
</evidence>
<dbReference type="PANTHER" id="PTHR35046">
    <property type="entry name" value="ZINC KNUCKLE (CCHC-TYPE) FAMILY PROTEIN"/>
    <property type="match status" value="1"/>
</dbReference>
<feature type="non-terminal residue" evidence="4">
    <location>
        <position position="174"/>
    </location>
</feature>
<dbReference type="PANTHER" id="PTHR35046:SF18">
    <property type="entry name" value="RNA-DIRECTED DNA POLYMERASE"/>
    <property type="match status" value="1"/>
</dbReference>
<dbReference type="InterPro" id="IPR036875">
    <property type="entry name" value="Znf_CCHC_sf"/>
</dbReference>
<evidence type="ECO:0000256" key="1">
    <source>
        <dbReference type="PROSITE-ProRule" id="PRU00047"/>
    </source>
</evidence>
<feature type="region of interest" description="Disordered" evidence="2">
    <location>
        <begin position="1"/>
        <end position="53"/>
    </location>
</feature>
<proteinExistence type="predicted"/>
<dbReference type="GO" id="GO:0008270">
    <property type="term" value="F:zinc ion binding"/>
    <property type="evidence" value="ECO:0007669"/>
    <property type="project" value="UniProtKB-KW"/>
</dbReference>
<gene>
    <name evidence="4" type="ORF">SHERM_24523</name>
</gene>
<dbReference type="Proteomes" id="UP001153555">
    <property type="component" value="Unassembled WGS sequence"/>
</dbReference>
<keyword evidence="5" id="KW-1185">Reference proteome</keyword>
<evidence type="ECO:0000313" key="5">
    <source>
        <dbReference type="Proteomes" id="UP001153555"/>
    </source>
</evidence>
<name>A0A9N7RFX5_STRHE</name>
<feature type="compositionally biased region" description="Low complexity" evidence="2">
    <location>
        <begin position="24"/>
        <end position="39"/>
    </location>
</feature>
<feature type="compositionally biased region" description="Low complexity" evidence="2">
    <location>
        <begin position="1"/>
        <end position="17"/>
    </location>
</feature>
<organism evidence="4 5">
    <name type="scientific">Striga hermonthica</name>
    <name type="common">Purple witchweed</name>
    <name type="synonym">Buchnera hermonthica</name>
    <dbReference type="NCBI Taxonomy" id="68872"/>
    <lineage>
        <taxon>Eukaryota</taxon>
        <taxon>Viridiplantae</taxon>
        <taxon>Streptophyta</taxon>
        <taxon>Embryophyta</taxon>
        <taxon>Tracheophyta</taxon>
        <taxon>Spermatophyta</taxon>
        <taxon>Magnoliopsida</taxon>
        <taxon>eudicotyledons</taxon>
        <taxon>Gunneridae</taxon>
        <taxon>Pentapetalae</taxon>
        <taxon>asterids</taxon>
        <taxon>lamiids</taxon>
        <taxon>Lamiales</taxon>
        <taxon>Orobanchaceae</taxon>
        <taxon>Buchnereae</taxon>
        <taxon>Striga</taxon>
    </lineage>
</organism>
<reference evidence="4" key="1">
    <citation type="submission" date="2019-12" db="EMBL/GenBank/DDBJ databases">
        <authorList>
            <person name="Scholes J."/>
        </authorList>
    </citation>
    <scope>NUCLEOTIDE SEQUENCE</scope>
</reference>
<keyword evidence="1" id="KW-0479">Metal-binding</keyword>
<feature type="non-terminal residue" evidence="4">
    <location>
        <position position="1"/>
    </location>
</feature>
<dbReference type="OrthoDB" id="1739763at2759"/>
<dbReference type="GO" id="GO:0003676">
    <property type="term" value="F:nucleic acid binding"/>
    <property type="evidence" value="ECO:0007669"/>
    <property type="project" value="InterPro"/>
</dbReference>
<evidence type="ECO:0000256" key="2">
    <source>
        <dbReference type="SAM" id="MobiDB-lite"/>
    </source>
</evidence>
<dbReference type="PROSITE" id="PS50158">
    <property type="entry name" value="ZF_CCHC"/>
    <property type="match status" value="1"/>
</dbReference>